<dbReference type="GO" id="GO:0030975">
    <property type="term" value="F:thiamine binding"/>
    <property type="evidence" value="ECO:0007669"/>
    <property type="project" value="InterPro"/>
</dbReference>
<dbReference type="InterPro" id="IPR029756">
    <property type="entry name" value="MTH1187/YkoF-like"/>
</dbReference>
<dbReference type="InterPro" id="IPR015835">
    <property type="entry name" value="HMP/thiamine-bd"/>
</dbReference>
<dbReference type="InterPro" id="IPR011522">
    <property type="entry name" value="Thiamin/HMP-bd_put_YkoF"/>
</dbReference>
<feature type="binding site" evidence="1">
    <location>
        <position position="9"/>
    </location>
    <ligand>
        <name>thiamine</name>
        <dbReference type="ChEBI" id="CHEBI:18385"/>
    </ligand>
</feature>
<dbReference type="RefSeq" id="WP_212658118.1">
    <property type="nucleotide sequence ID" value="NZ_JAGXTP010000001.1"/>
</dbReference>
<feature type="domain" description="Thiamin/hydroxymethyl pyrimidine-binding YkoF putative" evidence="2">
    <location>
        <begin position="4"/>
        <end position="83"/>
    </location>
</feature>
<feature type="domain" description="Thiamin/hydroxymethyl pyrimidine-binding YkoF putative" evidence="2">
    <location>
        <begin position="123"/>
        <end position="200"/>
    </location>
</feature>
<dbReference type="Proteomes" id="UP000678281">
    <property type="component" value="Unassembled WGS sequence"/>
</dbReference>
<dbReference type="Pfam" id="PF07615">
    <property type="entry name" value="Ykof"/>
    <property type="match status" value="2"/>
</dbReference>
<sequence length="202" mass="21420">MYFGAQISLYPMTDNFVGVIMSALGALDPYREQLRIETDDLSTLLVGPPEAVIPAMRDMFVAAAKTGVHCTLSATISRGCPGEPHDSRCDSPQLDGPLAPLAERQAHALQAVLQAPDLACEIAAQFSLYVMGTDDHMDEIYGCIDFLKQSGVLDRPKNFCTRLGGDAGAVLAALEAAICSFGPPQGHVTIDLTASANSPTPR</sequence>
<dbReference type="Gene3D" id="3.30.70.930">
    <property type="match status" value="2"/>
</dbReference>
<evidence type="ECO:0000313" key="3">
    <source>
        <dbReference type="EMBL" id="MBS3848584.1"/>
    </source>
</evidence>
<dbReference type="AlphaFoldDB" id="A0A942EC36"/>
<proteinExistence type="predicted"/>
<evidence type="ECO:0000256" key="1">
    <source>
        <dbReference type="PIRSR" id="PIRSR021331-1"/>
    </source>
</evidence>
<dbReference type="EMBL" id="JAGXTP010000001">
    <property type="protein sequence ID" value="MBS3848584.1"/>
    <property type="molecule type" value="Genomic_DNA"/>
</dbReference>
<name>A0A942EC36_9HYPH</name>
<protein>
    <submittedName>
        <fullName evidence="3">HMP/thiamine-binding protein</fullName>
    </submittedName>
</protein>
<comment type="caution">
    <text evidence="3">The sequence shown here is derived from an EMBL/GenBank/DDBJ whole genome shotgun (WGS) entry which is preliminary data.</text>
</comment>
<feature type="binding site" evidence="1">
    <location>
        <position position="43"/>
    </location>
    <ligand>
        <name>thiamine</name>
        <dbReference type="ChEBI" id="CHEBI:18385"/>
    </ligand>
</feature>
<reference evidence="3" key="1">
    <citation type="submission" date="2021-04" db="EMBL/GenBank/DDBJ databases">
        <title>Devosia litorisediminis sp. nov., isolated from a sand dune.</title>
        <authorList>
            <person name="Park S."/>
            <person name="Yoon J.-H."/>
        </authorList>
    </citation>
    <scope>NUCLEOTIDE SEQUENCE</scope>
    <source>
        <strain evidence="3">BSSL-BM10</strain>
    </source>
</reference>
<evidence type="ECO:0000259" key="2">
    <source>
        <dbReference type="Pfam" id="PF07615"/>
    </source>
</evidence>
<dbReference type="PIRSF" id="PIRSF021331">
    <property type="entry name" value="YkoF"/>
    <property type="match status" value="1"/>
</dbReference>
<keyword evidence="4" id="KW-1185">Reference proteome</keyword>
<dbReference type="SUPFAM" id="SSF89957">
    <property type="entry name" value="MTH1187/YkoF-like"/>
    <property type="match status" value="1"/>
</dbReference>
<gene>
    <name evidence="3" type="ORF">KD146_07730</name>
</gene>
<organism evidence="3 4">
    <name type="scientific">Devosia litorisediminis</name>
    <dbReference type="NCBI Taxonomy" id="2829817"/>
    <lineage>
        <taxon>Bacteria</taxon>
        <taxon>Pseudomonadati</taxon>
        <taxon>Pseudomonadota</taxon>
        <taxon>Alphaproteobacteria</taxon>
        <taxon>Hyphomicrobiales</taxon>
        <taxon>Devosiaceae</taxon>
        <taxon>Devosia</taxon>
    </lineage>
</organism>
<accession>A0A942EC36</accession>
<evidence type="ECO:0000313" key="4">
    <source>
        <dbReference type="Proteomes" id="UP000678281"/>
    </source>
</evidence>